<comment type="subcellular location">
    <subcellularLocation>
        <location evidence="7">Cytoplasm</location>
    </subcellularLocation>
</comment>
<keyword evidence="6 7" id="KW-0804">Transcription</keyword>
<dbReference type="NCBIfam" id="TIGR01953">
    <property type="entry name" value="NusA"/>
    <property type="match status" value="1"/>
</dbReference>
<dbReference type="HAMAP" id="MF_00945_B">
    <property type="entry name" value="NusA_B"/>
    <property type="match status" value="1"/>
</dbReference>
<proteinExistence type="inferred from homology"/>
<dbReference type="GO" id="GO:0003723">
    <property type="term" value="F:RNA binding"/>
    <property type="evidence" value="ECO:0007669"/>
    <property type="project" value="UniProtKB-UniRule"/>
</dbReference>
<dbReference type="Gene3D" id="3.30.300.20">
    <property type="match status" value="2"/>
</dbReference>
<organism evidence="11 12">
    <name type="scientific">Candidatus Cardinium hertigii</name>
    <dbReference type="NCBI Taxonomy" id="247481"/>
    <lineage>
        <taxon>Bacteria</taxon>
        <taxon>Pseudomonadati</taxon>
        <taxon>Bacteroidota</taxon>
        <taxon>Cytophagia</taxon>
        <taxon>Cytophagales</taxon>
        <taxon>Amoebophilaceae</taxon>
        <taxon>Candidatus Cardinium</taxon>
    </lineage>
</organism>
<dbReference type="EMBL" id="RARA01000027">
    <property type="protein sequence ID" value="ROT46980.1"/>
    <property type="molecule type" value="Genomic_DNA"/>
</dbReference>
<keyword evidence="12" id="KW-1185">Reference proteome</keyword>
<protein>
    <recommendedName>
        <fullName evidence="7">Transcription termination/antitermination protein NusA</fullName>
    </recommendedName>
</protein>
<dbReference type="GO" id="GO:0006353">
    <property type="term" value="P:DNA-templated transcription termination"/>
    <property type="evidence" value="ECO:0007669"/>
    <property type="project" value="UniProtKB-UniRule"/>
</dbReference>
<dbReference type="InterPro" id="IPR036555">
    <property type="entry name" value="NusA_N_sf"/>
</dbReference>
<dbReference type="GO" id="GO:0005829">
    <property type="term" value="C:cytosol"/>
    <property type="evidence" value="ECO:0007669"/>
    <property type="project" value="TreeGrafter"/>
</dbReference>
<evidence type="ECO:0000256" key="4">
    <source>
        <dbReference type="ARBA" id="ARBA00022884"/>
    </source>
</evidence>
<dbReference type="Pfam" id="PF26594">
    <property type="entry name" value="KH_NusA_2nd"/>
    <property type="match status" value="1"/>
</dbReference>
<reference evidence="11 12" key="1">
    <citation type="submission" date="2018-09" db="EMBL/GenBank/DDBJ databases">
        <title>Comparative Genomics of Wolbachia-Cardinium Dual Endosymbiosis in a Plant-Parasitic Nematode.</title>
        <authorList>
            <person name="Brown A.M.V."/>
            <person name="Wasala S.K."/>
            <person name="Howe D.K."/>
            <person name="Peetz A.B."/>
            <person name="Zasada I.A."/>
            <person name="Denver D.R."/>
        </authorList>
    </citation>
    <scope>NUCLEOTIDE SEQUENCE [LARGE SCALE GENOMIC DNA]</scope>
    <source>
        <strain evidence="11 12">Pp_1</strain>
    </source>
</reference>
<feature type="domain" description="NusA-like second KH" evidence="10">
    <location>
        <begin position="285"/>
        <end position="343"/>
    </location>
</feature>
<dbReference type="OrthoDB" id="9807233at2"/>
<dbReference type="InterPro" id="IPR030842">
    <property type="entry name" value="TF_NusA_bacterial"/>
</dbReference>
<evidence type="ECO:0000313" key="11">
    <source>
        <dbReference type="EMBL" id="ROT46980.1"/>
    </source>
</evidence>
<dbReference type="InterPro" id="IPR058582">
    <property type="entry name" value="KH_NusA_2nd"/>
</dbReference>
<evidence type="ECO:0000313" key="12">
    <source>
        <dbReference type="Proteomes" id="UP000270927"/>
    </source>
</evidence>
<dbReference type="RefSeq" id="WP_123663654.1">
    <property type="nucleotide sequence ID" value="NZ_RARA01000027.1"/>
</dbReference>
<feature type="domain" description="Transcription factor NusA first KH" evidence="9">
    <location>
        <begin position="203"/>
        <end position="280"/>
    </location>
</feature>
<comment type="function">
    <text evidence="7">Participates in both transcription termination and antitermination.</text>
</comment>
<dbReference type="PANTHER" id="PTHR22648:SF0">
    <property type="entry name" value="TRANSCRIPTION TERMINATION_ANTITERMINATION PROTEIN NUSA"/>
    <property type="match status" value="1"/>
</dbReference>
<evidence type="ECO:0000256" key="7">
    <source>
        <dbReference type="HAMAP-Rule" id="MF_00945"/>
    </source>
</evidence>
<dbReference type="InterPro" id="IPR012340">
    <property type="entry name" value="NA-bd_OB-fold"/>
</dbReference>
<comment type="similarity">
    <text evidence="7">Belongs to the NusA family.</text>
</comment>
<dbReference type="InterPro" id="IPR013735">
    <property type="entry name" value="TF_NusA_N"/>
</dbReference>
<evidence type="ECO:0000256" key="3">
    <source>
        <dbReference type="ARBA" id="ARBA00022814"/>
    </source>
</evidence>
<keyword evidence="5 7" id="KW-0805">Transcription regulation</keyword>
<dbReference type="CDD" id="cd02134">
    <property type="entry name" value="KH-II_NusA_rpt1"/>
    <property type="match status" value="1"/>
</dbReference>
<dbReference type="Gene3D" id="2.40.50.140">
    <property type="entry name" value="Nucleic acid-binding proteins"/>
    <property type="match status" value="1"/>
</dbReference>
<dbReference type="PROSITE" id="PS50084">
    <property type="entry name" value="KH_TYPE_1"/>
    <property type="match status" value="1"/>
</dbReference>
<accession>A0A3N2QB45</accession>
<dbReference type="InterPro" id="IPR010213">
    <property type="entry name" value="TF_NusA"/>
</dbReference>
<dbReference type="Proteomes" id="UP000270927">
    <property type="component" value="Unassembled WGS sequence"/>
</dbReference>
<dbReference type="Gene3D" id="3.30.1480.10">
    <property type="entry name" value="NusA, N-terminal domain"/>
    <property type="match status" value="1"/>
</dbReference>
<name>A0A3N2QB45_9BACT</name>
<evidence type="ECO:0000256" key="5">
    <source>
        <dbReference type="ARBA" id="ARBA00023015"/>
    </source>
</evidence>
<comment type="subunit">
    <text evidence="7">Monomer. Binds directly to the core enzyme of the DNA-dependent RNA polymerase and to nascent RNA.</text>
</comment>
<dbReference type="InterPro" id="IPR015946">
    <property type="entry name" value="KH_dom-like_a/b"/>
</dbReference>
<dbReference type="InterPro" id="IPR025249">
    <property type="entry name" value="TF_NusA_KH_1st"/>
</dbReference>
<evidence type="ECO:0000259" key="9">
    <source>
        <dbReference type="Pfam" id="PF13184"/>
    </source>
</evidence>
<dbReference type="Pfam" id="PF08529">
    <property type="entry name" value="NusA_N"/>
    <property type="match status" value="1"/>
</dbReference>
<dbReference type="Pfam" id="PF13184">
    <property type="entry name" value="KH_NusA_1st"/>
    <property type="match status" value="1"/>
</dbReference>
<gene>
    <name evidence="7 11" type="primary">nusA</name>
    <name evidence="11" type="ORF">EDM02_05400</name>
</gene>
<dbReference type="GO" id="GO:0031564">
    <property type="term" value="P:transcription antitermination"/>
    <property type="evidence" value="ECO:0007669"/>
    <property type="project" value="UniProtKB-UniRule"/>
</dbReference>
<keyword evidence="1 7" id="KW-0806">Transcription termination</keyword>
<dbReference type="AlphaFoldDB" id="A0A3N2QB45"/>
<evidence type="ECO:0000259" key="10">
    <source>
        <dbReference type="Pfam" id="PF26594"/>
    </source>
</evidence>
<evidence type="ECO:0000259" key="8">
    <source>
        <dbReference type="Pfam" id="PF08529"/>
    </source>
</evidence>
<dbReference type="PANTHER" id="PTHR22648">
    <property type="entry name" value="TRANSCRIPTION TERMINATION FACTOR NUSA"/>
    <property type="match status" value="1"/>
</dbReference>
<evidence type="ECO:0000256" key="2">
    <source>
        <dbReference type="ARBA" id="ARBA00022490"/>
    </source>
</evidence>
<dbReference type="GO" id="GO:0003700">
    <property type="term" value="F:DNA-binding transcription factor activity"/>
    <property type="evidence" value="ECO:0007669"/>
    <property type="project" value="InterPro"/>
</dbReference>
<keyword evidence="3 7" id="KW-0889">Transcription antitermination</keyword>
<feature type="domain" description="Transcription factor NusA N-terminal" evidence="8">
    <location>
        <begin position="6"/>
        <end position="127"/>
    </location>
</feature>
<dbReference type="InterPro" id="IPR009019">
    <property type="entry name" value="KH_sf_prok-type"/>
</dbReference>
<dbReference type="SUPFAM" id="SSF69705">
    <property type="entry name" value="Transcription factor NusA, N-terminal domain"/>
    <property type="match status" value="1"/>
</dbReference>
<keyword evidence="2 7" id="KW-0963">Cytoplasm</keyword>
<dbReference type="SUPFAM" id="SSF54814">
    <property type="entry name" value="Prokaryotic type KH domain (KH-domain type II)"/>
    <property type="match status" value="2"/>
</dbReference>
<evidence type="ECO:0000256" key="1">
    <source>
        <dbReference type="ARBA" id="ARBA00022472"/>
    </source>
</evidence>
<dbReference type="SUPFAM" id="SSF50249">
    <property type="entry name" value="Nucleic acid-binding proteins"/>
    <property type="match status" value="1"/>
</dbReference>
<evidence type="ECO:0000256" key="6">
    <source>
        <dbReference type="ARBA" id="ARBA00023163"/>
    </source>
</evidence>
<dbReference type="FunFam" id="3.30.300.20:FF:000002">
    <property type="entry name" value="Transcription termination/antitermination protein NusA"/>
    <property type="match status" value="1"/>
</dbReference>
<keyword evidence="4 7" id="KW-0694">RNA-binding</keyword>
<sequence>MDDNKLVESFSEFAKSKNIDRPTVIRILEDVFRAVILNKFGHSDNVDIIINLDKGDLQIWRFREIVDDHAPEVNAPTKVSLTEARKIEADFEVGEELSEEIKVPDFGRRAILSAKQIFMQKVRELEKAALYNKYEQLVGGLIVAEVGQILSREIIVLDDENNELFLPKSEQIFKDHFKKGERIGAVIHKVEFNNAIPRVILSRTSPLFLERLLENEIPEIQDGLIAIRKIVREPGARAKVAVESFDDRIDPVGTCIGIKGSRIHGITKELQYENIDIINYTDNLELYIARALSPACINRVEQRTERVCVYLDADQVALAIGKGGQNIKLAGRLIGKEIDVYRDIPNHLEGNDIPLSEFSGTIEPWILEELYKIGLETARSVLALSKEMLDQRVDLEQETIDEIYAILNHALNG</sequence>
<comment type="caution">
    <text evidence="11">The sequence shown here is derived from an EMBL/GenBank/DDBJ whole genome shotgun (WGS) entry which is preliminary data.</text>
</comment>